<feature type="domain" description="Serine aminopeptidase S33" evidence="1">
    <location>
        <begin position="61"/>
        <end position="247"/>
    </location>
</feature>
<keyword evidence="2" id="KW-0378">Hydrolase</keyword>
<name>A0A7C3PIA0_9CYAN</name>
<dbReference type="Pfam" id="PF12146">
    <property type="entry name" value="Hydrolase_4"/>
    <property type="match status" value="1"/>
</dbReference>
<dbReference type="GO" id="GO:0016787">
    <property type="term" value="F:hydrolase activity"/>
    <property type="evidence" value="ECO:0007669"/>
    <property type="project" value="UniProtKB-KW"/>
</dbReference>
<proteinExistence type="predicted"/>
<dbReference type="AlphaFoldDB" id="A0A7C3PIA0"/>
<evidence type="ECO:0000259" key="1">
    <source>
        <dbReference type="Pfam" id="PF12146"/>
    </source>
</evidence>
<dbReference type="InterPro" id="IPR029058">
    <property type="entry name" value="AB_hydrolase_fold"/>
</dbReference>
<dbReference type="EMBL" id="DSRU01000442">
    <property type="protein sequence ID" value="HFN01753.1"/>
    <property type="molecule type" value="Genomic_DNA"/>
</dbReference>
<sequence length="269" mass="30047">MNSMVTELPVFLTPKNLRPHLPLFVFLPGLDGTGQLLRTQTDGLEVGFDVRCLAIPPNDQTSWERLAAQVVELIKTELKKTSDRPVYLCGESFGGCLALKVLAHQPSLFQRVILVNPASAFRYNPLLVCSHSLVSLVPESIIHRSAAWLCPFLIQAGRVSIEDRHALLQAVHSVPKKTLLWRLSLLSEFVWQEEQLQQIKQPVLLVAGGADQLLPSVSEVYRIANHIPTQKVVVLSHSGHACLLEKEVNLYQIMQDHHFIEELSAVGQH</sequence>
<dbReference type="PANTHER" id="PTHR22753">
    <property type="entry name" value="TRANSMEMBRANE PROTEIN 68"/>
    <property type="match status" value="1"/>
</dbReference>
<dbReference type="PANTHER" id="PTHR22753:SF48">
    <property type="entry name" value="PHOSPHOLIPID_GLYCEROL ACYLTRANSFERASE DOMAIN-CONTAINING PROTEIN"/>
    <property type="match status" value="1"/>
</dbReference>
<accession>A0A7C3PIA0</accession>
<evidence type="ECO:0000313" key="2">
    <source>
        <dbReference type="EMBL" id="HFN01753.1"/>
    </source>
</evidence>
<dbReference type="GO" id="GO:0016020">
    <property type="term" value="C:membrane"/>
    <property type="evidence" value="ECO:0007669"/>
    <property type="project" value="TreeGrafter"/>
</dbReference>
<dbReference type="Gene3D" id="3.40.50.1820">
    <property type="entry name" value="alpha/beta hydrolase"/>
    <property type="match status" value="1"/>
</dbReference>
<protein>
    <submittedName>
        <fullName evidence="2">Alpha/beta hydrolase</fullName>
    </submittedName>
</protein>
<dbReference type="SUPFAM" id="SSF53474">
    <property type="entry name" value="alpha/beta-Hydrolases"/>
    <property type="match status" value="1"/>
</dbReference>
<comment type="caution">
    <text evidence="2">The sequence shown here is derived from an EMBL/GenBank/DDBJ whole genome shotgun (WGS) entry which is preliminary data.</text>
</comment>
<gene>
    <name evidence="2" type="ORF">ENR64_29235</name>
</gene>
<dbReference type="InterPro" id="IPR022742">
    <property type="entry name" value="Hydrolase_4"/>
</dbReference>
<organism evidence="2">
    <name type="scientific">Oscillatoriales cyanobacterium SpSt-418</name>
    <dbReference type="NCBI Taxonomy" id="2282169"/>
    <lineage>
        <taxon>Bacteria</taxon>
        <taxon>Bacillati</taxon>
        <taxon>Cyanobacteriota</taxon>
        <taxon>Cyanophyceae</taxon>
        <taxon>Oscillatoriophycideae</taxon>
        <taxon>Oscillatoriales</taxon>
    </lineage>
</organism>
<reference evidence="2" key="1">
    <citation type="journal article" date="2020" name="mSystems">
        <title>Genome- and Community-Level Interaction Insights into Carbon Utilization and Element Cycling Functions of Hydrothermarchaeota in Hydrothermal Sediment.</title>
        <authorList>
            <person name="Zhou Z."/>
            <person name="Liu Y."/>
            <person name="Xu W."/>
            <person name="Pan J."/>
            <person name="Luo Z.H."/>
            <person name="Li M."/>
        </authorList>
    </citation>
    <scope>NUCLEOTIDE SEQUENCE [LARGE SCALE GENOMIC DNA]</scope>
    <source>
        <strain evidence="2">SpSt-418</strain>
    </source>
</reference>